<feature type="transmembrane region" description="Helical" evidence="8">
    <location>
        <begin position="206"/>
        <end position="224"/>
    </location>
</feature>
<keyword evidence="5 8" id="KW-0812">Transmembrane</keyword>
<evidence type="ECO:0000256" key="6">
    <source>
        <dbReference type="ARBA" id="ARBA00022989"/>
    </source>
</evidence>
<keyword evidence="4" id="KW-1003">Cell membrane</keyword>
<comment type="similarity">
    <text evidence="2">Belongs to the nicotinamide ribonucleoside (NR) uptake permease (TC 4.B.1) family.</text>
</comment>
<feature type="transmembrane region" description="Helical" evidence="8">
    <location>
        <begin position="155"/>
        <end position="173"/>
    </location>
</feature>
<dbReference type="PANTHER" id="PTHR36122:SF2">
    <property type="entry name" value="NICOTINAMIDE RIBOSIDE TRANSPORTER PNUC"/>
    <property type="match status" value="1"/>
</dbReference>
<comment type="subcellular location">
    <subcellularLocation>
        <location evidence="1">Cell membrane</location>
        <topology evidence="1">Multi-pass membrane protein</topology>
    </subcellularLocation>
</comment>
<keyword evidence="3" id="KW-0813">Transport</keyword>
<reference evidence="9 10" key="1">
    <citation type="submission" date="2020-08" db="EMBL/GenBank/DDBJ databases">
        <title>A Genomic Blueprint of the Chicken Gut Microbiome.</title>
        <authorList>
            <person name="Gilroy R."/>
            <person name="Ravi A."/>
            <person name="Getino M."/>
            <person name="Pursley I."/>
            <person name="Horton D.L."/>
            <person name="Alikhan N.-F."/>
            <person name="Baker D."/>
            <person name="Gharbi K."/>
            <person name="Hall N."/>
            <person name="Watson M."/>
            <person name="Adriaenssens E.M."/>
            <person name="Foster-Nyarko E."/>
            <person name="Jarju S."/>
            <person name="Secka A."/>
            <person name="Antonio M."/>
            <person name="Oren A."/>
            <person name="Chaudhuri R."/>
            <person name="La Ragione R.M."/>
            <person name="Hildebrand F."/>
            <person name="Pallen M.J."/>
        </authorList>
    </citation>
    <scope>NUCLEOTIDE SEQUENCE [LARGE SCALE GENOMIC DNA]</scope>
    <source>
        <strain evidence="9 10">Sa2YVA2</strain>
    </source>
</reference>
<dbReference type="Proteomes" id="UP000626786">
    <property type="component" value="Unassembled WGS sequence"/>
</dbReference>
<accession>A0ABR8U719</accession>
<dbReference type="PANTHER" id="PTHR36122">
    <property type="entry name" value="NICOTINAMIDE RIBOSIDE TRANSPORTER PNUC"/>
    <property type="match status" value="1"/>
</dbReference>
<gene>
    <name evidence="9" type="ORF">H9649_04450</name>
</gene>
<sequence length="238" mass="27283">MVGNLKKYLADWSMFEKLWVAVFTGITVYLYFAFQDTLLGLISSIAGMLCVVLVAKGKVSNYLFGIVQTVTYGYIAYGYGLYGESMLNWLFYFPMQFIGIWMWMKHYKKKEESAQGENVYVKRLTLRGWAFVAGSFVAGAFVYAELLTLLSAQQVRIDSMAVVLSVIAQILMVQRYAEQWVIWILVNVLTITLWVITLLQTGGNDWNMVIMWTAFLVNSVYGYVNWVKLSKVQKTEMS</sequence>
<evidence type="ECO:0000313" key="9">
    <source>
        <dbReference type="EMBL" id="MBD7983822.1"/>
    </source>
</evidence>
<dbReference type="RefSeq" id="WP_191693512.1">
    <property type="nucleotide sequence ID" value="NZ_JACSQN010000003.1"/>
</dbReference>
<evidence type="ECO:0000256" key="2">
    <source>
        <dbReference type="ARBA" id="ARBA00006669"/>
    </source>
</evidence>
<organism evidence="9 10">
    <name type="scientific">Sporosarcina quadrami</name>
    <dbReference type="NCBI Taxonomy" id="2762234"/>
    <lineage>
        <taxon>Bacteria</taxon>
        <taxon>Bacillati</taxon>
        <taxon>Bacillota</taxon>
        <taxon>Bacilli</taxon>
        <taxon>Bacillales</taxon>
        <taxon>Caryophanaceae</taxon>
        <taxon>Sporosarcina</taxon>
    </lineage>
</organism>
<comment type="caution">
    <text evidence="9">The sequence shown here is derived from an EMBL/GenBank/DDBJ whole genome shotgun (WGS) entry which is preliminary data.</text>
</comment>
<evidence type="ECO:0000256" key="1">
    <source>
        <dbReference type="ARBA" id="ARBA00004651"/>
    </source>
</evidence>
<keyword evidence="6 8" id="KW-1133">Transmembrane helix</keyword>
<dbReference type="Pfam" id="PF04973">
    <property type="entry name" value="NMN_transporter"/>
    <property type="match status" value="1"/>
</dbReference>
<evidence type="ECO:0000256" key="7">
    <source>
        <dbReference type="ARBA" id="ARBA00023136"/>
    </source>
</evidence>
<dbReference type="NCBIfam" id="TIGR01528">
    <property type="entry name" value="NMN_trans_PnuC"/>
    <property type="match status" value="1"/>
</dbReference>
<feature type="transmembrane region" description="Helical" evidence="8">
    <location>
        <begin position="12"/>
        <end position="32"/>
    </location>
</feature>
<feature type="transmembrane region" description="Helical" evidence="8">
    <location>
        <begin position="62"/>
        <end position="80"/>
    </location>
</feature>
<feature type="transmembrane region" description="Helical" evidence="8">
    <location>
        <begin position="86"/>
        <end position="104"/>
    </location>
</feature>
<feature type="transmembrane region" description="Helical" evidence="8">
    <location>
        <begin position="180"/>
        <end position="200"/>
    </location>
</feature>
<keyword evidence="10" id="KW-1185">Reference proteome</keyword>
<keyword evidence="7 8" id="KW-0472">Membrane</keyword>
<evidence type="ECO:0000256" key="8">
    <source>
        <dbReference type="SAM" id="Phobius"/>
    </source>
</evidence>
<feature type="transmembrane region" description="Helical" evidence="8">
    <location>
        <begin position="38"/>
        <end position="55"/>
    </location>
</feature>
<evidence type="ECO:0000313" key="10">
    <source>
        <dbReference type="Proteomes" id="UP000626786"/>
    </source>
</evidence>
<proteinExistence type="inferred from homology"/>
<evidence type="ECO:0000256" key="3">
    <source>
        <dbReference type="ARBA" id="ARBA00022448"/>
    </source>
</evidence>
<name>A0ABR8U719_9BACL</name>
<dbReference type="InterPro" id="IPR006419">
    <property type="entry name" value="NMN_transpt_PnuC"/>
</dbReference>
<protein>
    <submittedName>
        <fullName evidence="9">Nicotinamide mononucleotide transporter</fullName>
    </submittedName>
</protein>
<evidence type="ECO:0000256" key="4">
    <source>
        <dbReference type="ARBA" id="ARBA00022475"/>
    </source>
</evidence>
<evidence type="ECO:0000256" key="5">
    <source>
        <dbReference type="ARBA" id="ARBA00022692"/>
    </source>
</evidence>
<dbReference type="EMBL" id="JACSQN010000003">
    <property type="protein sequence ID" value="MBD7983822.1"/>
    <property type="molecule type" value="Genomic_DNA"/>
</dbReference>
<feature type="transmembrane region" description="Helical" evidence="8">
    <location>
        <begin position="124"/>
        <end position="143"/>
    </location>
</feature>